<feature type="transmembrane region" description="Helical" evidence="1">
    <location>
        <begin position="199"/>
        <end position="220"/>
    </location>
</feature>
<name>A0ABV7JAR4_9GAMM</name>
<comment type="caution">
    <text evidence="2">The sequence shown here is derived from an EMBL/GenBank/DDBJ whole genome shotgun (WGS) entry which is preliminary data.</text>
</comment>
<evidence type="ECO:0008006" key="4">
    <source>
        <dbReference type="Google" id="ProtNLM"/>
    </source>
</evidence>
<accession>A0ABV7JAR4</accession>
<evidence type="ECO:0000256" key="1">
    <source>
        <dbReference type="SAM" id="Phobius"/>
    </source>
</evidence>
<evidence type="ECO:0000313" key="3">
    <source>
        <dbReference type="Proteomes" id="UP001595533"/>
    </source>
</evidence>
<keyword evidence="3" id="KW-1185">Reference proteome</keyword>
<reference evidence="3" key="1">
    <citation type="journal article" date="2019" name="Int. J. Syst. Evol. Microbiol.">
        <title>The Global Catalogue of Microorganisms (GCM) 10K type strain sequencing project: providing services to taxonomists for standard genome sequencing and annotation.</title>
        <authorList>
            <consortium name="The Broad Institute Genomics Platform"/>
            <consortium name="The Broad Institute Genome Sequencing Center for Infectious Disease"/>
            <person name="Wu L."/>
            <person name="Ma J."/>
        </authorList>
    </citation>
    <scope>NUCLEOTIDE SEQUENCE [LARGE SCALE GENOMIC DNA]</scope>
    <source>
        <strain evidence="3">KCTC 42953</strain>
    </source>
</reference>
<feature type="transmembrane region" description="Helical" evidence="1">
    <location>
        <begin position="126"/>
        <end position="155"/>
    </location>
</feature>
<keyword evidence="1" id="KW-1133">Transmembrane helix</keyword>
<feature type="transmembrane region" description="Helical" evidence="1">
    <location>
        <begin position="81"/>
        <end position="105"/>
    </location>
</feature>
<feature type="transmembrane region" description="Helical" evidence="1">
    <location>
        <begin position="20"/>
        <end position="41"/>
    </location>
</feature>
<dbReference type="RefSeq" id="WP_077411404.1">
    <property type="nucleotide sequence ID" value="NZ_JBHRTS010000003.1"/>
</dbReference>
<dbReference type="EMBL" id="JBHRTS010000003">
    <property type="protein sequence ID" value="MFC3193798.1"/>
    <property type="molecule type" value="Genomic_DNA"/>
</dbReference>
<gene>
    <name evidence="2" type="ORF">ACFODZ_06055</name>
</gene>
<proteinExistence type="predicted"/>
<sequence>MNTLRLSQVRVLTRQDLYYAFHSTRGLLFLVFFGVFWLWMFSKLAGGSAQWLANPEGSFVIGWLFDPQVARSLFTDRSATLSAYFLLAVSTVPFFVLFAASDQTANDIGTKYLRFLTPRCNRLEIYVARFLGAVILISLAYCAVTLVAVIMASVVDDVNLAGLLVDAMLVVLSLITYALPFIALMSLCSVVVGSAGLSALVGISVYVVVLVIVAVVGIRMPDVADVLAYLLPNATKGLIMQLQWSTWLQALVLIPVYVLAYGFMGWRIFKGRDI</sequence>
<keyword evidence="1" id="KW-0812">Transmembrane</keyword>
<feature type="transmembrane region" description="Helical" evidence="1">
    <location>
        <begin position="247"/>
        <end position="269"/>
    </location>
</feature>
<evidence type="ECO:0000313" key="2">
    <source>
        <dbReference type="EMBL" id="MFC3193798.1"/>
    </source>
</evidence>
<organism evidence="2 3">
    <name type="scientific">Marinicella sediminis</name>
    <dbReference type="NCBI Taxonomy" id="1792834"/>
    <lineage>
        <taxon>Bacteria</taxon>
        <taxon>Pseudomonadati</taxon>
        <taxon>Pseudomonadota</taxon>
        <taxon>Gammaproteobacteria</taxon>
        <taxon>Lysobacterales</taxon>
        <taxon>Marinicellaceae</taxon>
        <taxon>Marinicella</taxon>
    </lineage>
</organism>
<feature type="transmembrane region" description="Helical" evidence="1">
    <location>
        <begin position="167"/>
        <end position="192"/>
    </location>
</feature>
<protein>
    <recommendedName>
        <fullName evidence="4">ABC transporter permease</fullName>
    </recommendedName>
</protein>
<dbReference type="Proteomes" id="UP001595533">
    <property type="component" value="Unassembled WGS sequence"/>
</dbReference>
<keyword evidence="1" id="KW-0472">Membrane</keyword>